<evidence type="ECO:0000313" key="3">
    <source>
        <dbReference type="Proteomes" id="UP000192739"/>
    </source>
</evidence>
<reference evidence="2 3" key="1">
    <citation type="submission" date="2017-02" db="EMBL/GenBank/DDBJ databases">
        <title>The new phylogeny of genus Mycobacterium.</title>
        <authorList>
            <person name="Tortoli E."/>
            <person name="Trovato A."/>
            <person name="Cirillo D.M."/>
        </authorList>
    </citation>
    <scope>NUCLEOTIDE SEQUENCE [LARGE SCALE GENOMIC DNA]</scope>
    <source>
        <strain evidence="2 3">DSM 44049</strain>
    </source>
</reference>
<dbReference type="EMBL" id="MVHT01000085">
    <property type="protein sequence ID" value="ORA96875.1"/>
    <property type="molecule type" value="Genomic_DNA"/>
</dbReference>
<keyword evidence="1" id="KW-1133">Transmembrane helix</keyword>
<feature type="transmembrane region" description="Helical" evidence="1">
    <location>
        <begin position="297"/>
        <end position="319"/>
    </location>
</feature>
<evidence type="ECO:0008006" key="4">
    <source>
        <dbReference type="Google" id="ProtNLM"/>
    </source>
</evidence>
<keyword evidence="1" id="KW-0472">Membrane</keyword>
<comment type="caution">
    <text evidence="2">The sequence shown here is derived from an EMBL/GenBank/DDBJ whole genome shotgun (WGS) entry which is preliminary data.</text>
</comment>
<feature type="transmembrane region" description="Helical" evidence="1">
    <location>
        <begin position="162"/>
        <end position="187"/>
    </location>
</feature>
<feature type="transmembrane region" description="Helical" evidence="1">
    <location>
        <begin position="93"/>
        <end position="111"/>
    </location>
</feature>
<feature type="transmembrane region" description="Helical" evidence="1">
    <location>
        <begin position="208"/>
        <end position="233"/>
    </location>
</feature>
<dbReference type="AlphaFoldDB" id="A0A1T3W747"/>
<feature type="transmembrane region" description="Helical" evidence="1">
    <location>
        <begin position="50"/>
        <end position="73"/>
    </location>
</feature>
<gene>
    <name evidence="2" type="ORF">BST27_23890</name>
</gene>
<evidence type="ECO:0000256" key="1">
    <source>
        <dbReference type="SAM" id="Phobius"/>
    </source>
</evidence>
<dbReference type="Proteomes" id="UP000192739">
    <property type="component" value="Unassembled WGS sequence"/>
</dbReference>
<feature type="transmembrane region" description="Helical" evidence="1">
    <location>
        <begin position="269"/>
        <end position="291"/>
    </location>
</feature>
<feature type="transmembrane region" description="Helical" evidence="1">
    <location>
        <begin position="20"/>
        <end position="38"/>
    </location>
</feature>
<sequence length="337" mass="37339">MSVSLIVVNNPAQLPWQTNLFDLLMLAMFATATAYSVVQFRRGTRIYAVVLATATIYGLVLELAGMATLNMYVQGKFLLMINWTALPLWEGTTMMPFYVVIFYPAILFTGFKVVEALGIQKRWQAAATGGLFMIALDAPYIVEGNLRHIVWWTWDPDFKMFQYWVGWPLADLCWQGLWDALFIYLMLWALPRIDGARTRWSNAKCFGVFAPLSALTVLVGGTILLSPLTVVTLLGAPQWPLVLLLVSAYAAIAVSALRAARPAGRISKCTVAVVLMYVVSFAAMVLANAVYERGITQYIVVQAAGLLLMSGFTAFPVIARRRTAPAEPEDRRDHIAA</sequence>
<proteinExistence type="predicted"/>
<accession>A0A1T3W747</accession>
<organism evidence="2 3">
    <name type="scientific">Mycobacterium intermedium</name>
    <dbReference type="NCBI Taxonomy" id="28445"/>
    <lineage>
        <taxon>Bacteria</taxon>
        <taxon>Bacillati</taxon>
        <taxon>Actinomycetota</taxon>
        <taxon>Actinomycetes</taxon>
        <taxon>Mycobacteriales</taxon>
        <taxon>Mycobacteriaceae</taxon>
        <taxon>Mycobacterium</taxon>
        <taxon>Mycobacterium simiae complex</taxon>
    </lineage>
</organism>
<feature type="transmembrane region" description="Helical" evidence="1">
    <location>
        <begin position="123"/>
        <end position="142"/>
    </location>
</feature>
<protein>
    <recommendedName>
        <fullName evidence="4">Carotenoid biosynthesis protein</fullName>
    </recommendedName>
</protein>
<keyword evidence="1" id="KW-0812">Transmembrane</keyword>
<name>A0A1T3W747_MYCIE</name>
<evidence type="ECO:0000313" key="2">
    <source>
        <dbReference type="EMBL" id="ORA96875.1"/>
    </source>
</evidence>
<feature type="transmembrane region" description="Helical" evidence="1">
    <location>
        <begin position="239"/>
        <end position="257"/>
    </location>
</feature>
<keyword evidence="3" id="KW-1185">Reference proteome</keyword>